<dbReference type="EMBL" id="RHHU01000002">
    <property type="protein sequence ID" value="RNB90150.1"/>
    <property type="molecule type" value="Genomic_DNA"/>
</dbReference>
<accession>A0A3M8DPU3</accession>
<dbReference type="GeneID" id="301134004"/>
<reference evidence="1 2" key="1">
    <citation type="submission" date="2018-10" db="EMBL/GenBank/DDBJ databases">
        <title>Phylogenomics of Brevibacillus.</title>
        <authorList>
            <person name="Dunlap C."/>
        </authorList>
    </citation>
    <scope>NUCLEOTIDE SEQUENCE [LARGE SCALE GENOMIC DNA]</scope>
    <source>
        <strain evidence="1 2">JCM 15774</strain>
    </source>
</reference>
<comment type="caution">
    <text evidence="1">The sequence shown here is derived from an EMBL/GenBank/DDBJ whole genome shotgun (WGS) entry which is preliminary data.</text>
</comment>
<dbReference type="AlphaFoldDB" id="A0A3M8DPU3"/>
<gene>
    <name evidence="1" type="ORF">EDM59_01505</name>
</gene>
<dbReference type="Proteomes" id="UP000269573">
    <property type="component" value="Unassembled WGS sequence"/>
</dbReference>
<proteinExistence type="predicted"/>
<name>A0A3M8DPU3_9BACL</name>
<evidence type="ECO:0000313" key="2">
    <source>
        <dbReference type="Proteomes" id="UP000269573"/>
    </source>
</evidence>
<sequence length="487" mass="54388">MDMSYQADSAIQTQKVVQLKPNGKIANLPFDSNLNNPKDVGVIASVRMVNIEATKVLKLTDTLYLQSYVNYDEANTPVRFILWEKQPDGTYLKKTDVASTWYYNWNITFHKISASKVLVFLNEKSTSALLMGVVTINGYAVTCSAKQNASLITVFEKMAKLKETEDKIYFAGVCRGGTTLRLFTVTYDKNSDVLDSAVASNIAGSPGRAGAIRVIDEGKVAVWGIYQPTSTHNYPVVGYANITYDESGAVTIAFMTPLNSAGSIYNVNYNYQWDSAVFWDDYLHVDVWENNSGTHKYYFDVYKLTDPATNKIDYLGRFTQPAPAGRKAVLYFKDRHEKWAYMLSNESSPNECRIDISVKNVYPDSTNIIPSPYKFQRTLKIGLGQQLSYVSLIQTEENEIFLAYSSGSPYTSYLKQLDVDAFKNMPIGVARSQSLVTLDGACGGFSGLEVGRRYYYDENGDISIDVQGTLVGTAITPTTIFMEKTLF</sequence>
<evidence type="ECO:0000313" key="1">
    <source>
        <dbReference type="EMBL" id="RNB90150.1"/>
    </source>
</evidence>
<keyword evidence="2" id="KW-1185">Reference proteome</keyword>
<dbReference type="RefSeq" id="WP_122922016.1">
    <property type="nucleotide sequence ID" value="NZ_JASWDI010000003.1"/>
</dbReference>
<protein>
    <submittedName>
        <fullName evidence="1">Uncharacterized protein</fullName>
    </submittedName>
</protein>
<organism evidence="1 2">
    <name type="scientific">Brevibacillus nitrificans</name>
    <dbReference type="NCBI Taxonomy" id="651560"/>
    <lineage>
        <taxon>Bacteria</taxon>
        <taxon>Bacillati</taxon>
        <taxon>Bacillota</taxon>
        <taxon>Bacilli</taxon>
        <taxon>Bacillales</taxon>
        <taxon>Paenibacillaceae</taxon>
        <taxon>Brevibacillus</taxon>
    </lineage>
</organism>